<reference evidence="1 2" key="1">
    <citation type="submission" date="2024-01" db="EMBL/GenBank/DDBJ databases">
        <title>Genome assemblies of Stephania.</title>
        <authorList>
            <person name="Yang L."/>
        </authorList>
    </citation>
    <scope>NUCLEOTIDE SEQUENCE [LARGE SCALE GENOMIC DNA]</scope>
    <source>
        <strain evidence="1">YNDBR</strain>
        <tissue evidence="1">Leaf</tissue>
    </source>
</reference>
<sequence>MEARLDRMEARLDHIKEELKKISTIEVSIGELRYEMRFMFRGLHQKLDELLRHCEIESCGTWEHQIEESCGTKAPDPPDPMAF</sequence>
<protein>
    <submittedName>
        <fullName evidence="1">Uncharacterized protein</fullName>
    </submittedName>
</protein>
<dbReference type="EMBL" id="JBBNAF010000009">
    <property type="protein sequence ID" value="KAK9114111.1"/>
    <property type="molecule type" value="Genomic_DNA"/>
</dbReference>
<dbReference type="Proteomes" id="UP001420932">
    <property type="component" value="Unassembled WGS sequence"/>
</dbReference>
<comment type="caution">
    <text evidence="1">The sequence shown here is derived from an EMBL/GenBank/DDBJ whole genome shotgun (WGS) entry which is preliminary data.</text>
</comment>
<name>A0AAP0IES5_9MAGN</name>
<gene>
    <name evidence="1" type="ORF">Syun_020908</name>
</gene>
<keyword evidence="2" id="KW-1185">Reference proteome</keyword>
<proteinExistence type="predicted"/>
<evidence type="ECO:0000313" key="2">
    <source>
        <dbReference type="Proteomes" id="UP001420932"/>
    </source>
</evidence>
<accession>A0AAP0IES5</accession>
<evidence type="ECO:0000313" key="1">
    <source>
        <dbReference type="EMBL" id="KAK9114111.1"/>
    </source>
</evidence>
<organism evidence="1 2">
    <name type="scientific">Stephania yunnanensis</name>
    <dbReference type="NCBI Taxonomy" id="152371"/>
    <lineage>
        <taxon>Eukaryota</taxon>
        <taxon>Viridiplantae</taxon>
        <taxon>Streptophyta</taxon>
        <taxon>Embryophyta</taxon>
        <taxon>Tracheophyta</taxon>
        <taxon>Spermatophyta</taxon>
        <taxon>Magnoliopsida</taxon>
        <taxon>Ranunculales</taxon>
        <taxon>Menispermaceae</taxon>
        <taxon>Menispermoideae</taxon>
        <taxon>Cissampelideae</taxon>
        <taxon>Stephania</taxon>
    </lineage>
</organism>
<dbReference type="AlphaFoldDB" id="A0AAP0IES5"/>